<keyword evidence="2" id="KW-0418">Kinase</keyword>
<dbReference type="InterPro" id="IPR003594">
    <property type="entry name" value="HATPase_dom"/>
</dbReference>
<dbReference type="EMBL" id="AP021879">
    <property type="protein sequence ID" value="BBO87292.1"/>
    <property type="molecule type" value="Genomic_DNA"/>
</dbReference>
<dbReference type="GO" id="GO:0016301">
    <property type="term" value="F:kinase activity"/>
    <property type="evidence" value="ECO:0007669"/>
    <property type="project" value="UniProtKB-KW"/>
</dbReference>
<dbReference type="InterPro" id="IPR050482">
    <property type="entry name" value="Sensor_HK_TwoCompSys"/>
</dbReference>
<dbReference type="AlphaFoldDB" id="A0A5K8A419"/>
<evidence type="ECO:0000259" key="4">
    <source>
        <dbReference type="PROSITE" id="PS50109"/>
    </source>
</evidence>
<feature type="domain" description="Histidine kinase" evidence="4">
    <location>
        <begin position="87"/>
        <end position="180"/>
    </location>
</feature>
<accession>A0A5K8A419</accession>
<sequence>MELNRLTRQADTDMRQQLMRLAAFTGDYIEKMRNLAYTLNPPALHRGGLLPALNVLAKDMQTQHGLTVVLRNQAGAEPASSVLSSIVYRSIRELLLNVIKHAGVNEALVEVRSQDNRIRISVTDKGKGFDYPAIRNCKGCKPGFGLYSIEDRMMFIGGTMQITTKPGKGSSIVLTVPRDIIRFSRQPKKPTRSVIGKQSIASEPFGL</sequence>
<evidence type="ECO:0000313" key="5">
    <source>
        <dbReference type="EMBL" id="BBO87292.1"/>
    </source>
</evidence>
<dbReference type="Gene3D" id="3.30.565.10">
    <property type="entry name" value="Histidine kinase-like ATPase, C-terminal domain"/>
    <property type="match status" value="1"/>
</dbReference>
<organism evidence="5 6">
    <name type="scientific">Desulfosarcina ovata subsp. ovata</name>
    <dbReference type="NCBI Taxonomy" id="2752305"/>
    <lineage>
        <taxon>Bacteria</taxon>
        <taxon>Pseudomonadati</taxon>
        <taxon>Thermodesulfobacteriota</taxon>
        <taxon>Desulfobacteria</taxon>
        <taxon>Desulfobacterales</taxon>
        <taxon>Desulfosarcinaceae</taxon>
        <taxon>Desulfosarcina</taxon>
    </lineage>
</organism>
<dbReference type="PROSITE" id="PS50109">
    <property type="entry name" value="HIS_KIN"/>
    <property type="match status" value="1"/>
</dbReference>
<dbReference type="Proteomes" id="UP000422108">
    <property type="component" value="Chromosome"/>
</dbReference>
<dbReference type="Pfam" id="PF02518">
    <property type="entry name" value="HATPase_c"/>
    <property type="match status" value="1"/>
</dbReference>
<name>A0A5K8A419_9BACT</name>
<dbReference type="RefSeq" id="WP_155308763.1">
    <property type="nucleotide sequence ID" value="NZ_AP021879.1"/>
</dbReference>
<keyword evidence="1" id="KW-0808">Transferase</keyword>
<dbReference type="PANTHER" id="PTHR24421:SF58">
    <property type="entry name" value="SIGNAL TRANSDUCTION HISTIDINE-PROTEIN KINASE_PHOSPHATASE UHPB"/>
    <property type="match status" value="1"/>
</dbReference>
<gene>
    <name evidence="5" type="ORF">DSCOOX_04720</name>
</gene>
<reference evidence="5 6" key="1">
    <citation type="submission" date="2019-11" db="EMBL/GenBank/DDBJ databases">
        <title>Comparative genomics of hydrocarbon-degrading Desulfosarcina strains.</title>
        <authorList>
            <person name="Watanabe M."/>
            <person name="Kojima H."/>
            <person name="Fukui M."/>
        </authorList>
    </citation>
    <scope>NUCLEOTIDE SEQUENCE [LARGE SCALE GENOMIC DNA]</scope>
    <source>
        <strain evidence="6">oXyS1</strain>
    </source>
</reference>
<evidence type="ECO:0000256" key="2">
    <source>
        <dbReference type="ARBA" id="ARBA00022777"/>
    </source>
</evidence>
<dbReference type="GO" id="GO:0000160">
    <property type="term" value="P:phosphorelay signal transduction system"/>
    <property type="evidence" value="ECO:0007669"/>
    <property type="project" value="UniProtKB-KW"/>
</dbReference>
<dbReference type="InterPro" id="IPR005467">
    <property type="entry name" value="His_kinase_dom"/>
</dbReference>
<dbReference type="CDD" id="cd16917">
    <property type="entry name" value="HATPase_UhpB-NarQ-NarX-like"/>
    <property type="match status" value="1"/>
</dbReference>
<proteinExistence type="predicted"/>
<dbReference type="PANTHER" id="PTHR24421">
    <property type="entry name" value="NITRATE/NITRITE SENSOR PROTEIN NARX-RELATED"/>
    <property type="match status" value="1"/>
</dbReference>
<keyword evidence="6" id="KW-1185">Reference proteome</keyword>
<keyword evidence="3" id="KW-0902">Two-component regulatory system</keyword>
<evidence type="ECO:0000256" key="1">
    <source>
        <dbReference type="ARBA" id="ARBA00022679"/>
    </source>
</evidence>
<evidence type="ECO:0000313" key="6">
    <source>
        <dbReference type="Proteomes" id="UP000422108"/>
    </source>
</evidence>
<evidence type="ECO:0000256" key="3">
    <source>
        <dbReference type="ARBA" id="ARBA00023012"/>
    </source>
</evidence>
<dbReference type="InterPro" id="IPR036890">
    <property type="entry name" value="HATPase_C_sf"/>
</dbReference>
<protein>
    <recommendedName>
        <fullName evidence="4">Histidine kinase domain-containing protein</fullName>
    </recommendedName>
</protein>
<dbReference type="SUPFAM" id="SSF55874">
    <property type="entry name" value="ATPase domain of HSP90 chaperone/DNA topoisomerase II/histidine kinase"/>
    <property type="match status" value="1"/>
</dbReference>